<gene>
    <name evidence="1" type="ORF">JIN82_08045</name>
</gene>
<dbReference type="AlphaFoldDB" id="A0A8J7SHY7"/>
<keyword evidence="2" id="KW-1185">Reference proteome</keyword>
<dbReference type="Proteomes" id="UP000624703">
    <property type="component" value="Unassembled WGS sequence"/>
</dbReference>
<sequence>MELDLTYATFDLKFITPGEIEEVMEDPFALKFLPDHERADGEVRYYMIGRSITGRDLFICFWTNGKEAKVYAAREMSSSEANFYQRKYAEFK</sequence>
<evidence type="ECO:0000313" key="1">
    <source>
        <dbReference type="EMBL" id="MBK1791100.1"/>
    </source>
</evidence>
<comment type="caution">
    <text evidence="1">The sequence shown here is derived from an EMBL/GenBank/DDBJ whole genome shotgun (WGS) entry which is preliminary data.</text>
</comment>
<protein>
    <submittedName>
        <fullName evidence="1">BrnT family toxin</fullName>
    </submittedName>
</protein>
<proteinExistence type="predicted"/>
<name>A0A8J7SHY7_9BACT</name>
<evidence type="ECO:0000313" key="2">
    <source>
        <dbReference type="Proteomes" id="UP000624703"/>
    </source>
</evidence>
<accession>A0A8J7SHY7</accession>
<dbReference type="EMBL" id="JAENIM010000039">
    <property type="protein sequence ID" value="MBK1791100.1"/>
    <property type="molecule type" value="Genomic_DNA"/>
</dbReference>
<reference evidence="1" key="1">
    <citation type="submission" date="2021-01" db="EMBL/GenBank/DDBJ databases">
        <title>Modified the classification status of verrucomicrobia.</title>
        <authorList>
            <person name="Feng X."/>
        </authorList>
    </citation>
    <scope>NUCLEOTIDE SEQUENCE</scope>
    <source>
        <strain evidence="1">_KCTC 22039</strain>
    </source>
</reference>
<organism evidence="1 2">
    <name type="scientific">Persicirhabdus sediminis</name>
    <dbReference type="NCBI Taxonomy" id="454144"/>
    <lineage>
        <taxon>Bacteria</taxon>
        <taxon>Pseudomonadati</taxon>
        <taxon>Verrucomicrobiota</taxon>
        <taxon>Verrucomicrobiia</taxon>
        <taxon>Verrucomicrobiales</taxon>
        <taxon>Verrucomicrobiaceae</taxon>
        <taxon>Persicirhabdus</taxon>
    </lineage>
</organism>
<dbReference type="RefSeq" id="WP_200311114.1">
    <property type="nucleotide sequence ID" value="NZ_JAENIM010000039.1"/>
</dbReference>